<dbReference type="PANTHER" id="PTHR34477:SF5">
    <property type="entry name" value="BSL5627 PROTEIN"/>
    <property type="match status" value="1"/>
</dbReference>
<keyword evidence="4" id="KW-1185">Reference proteome</keyword>
<name>A0A4R7CW43_9SPHI</name>
<dbReference type="SMART" id="SM00465">
    <property type="entry name" value="GIYc"/>
    <property type="match status" value="1"/>
</dbReference>
<organism evidence="3 4">
    <name type="scientific">Sphingobacterium paludis</name>
    <dbReference type="NCBI Taxonomy" id="1476465"/>
    <lineage>
        <taxon>Bacteria</taxon>
        <taxon>Pseudomonadati</taxon>
        <taxon>Bacteroidota</taxon>
        <taxon>Sphingobacteriia</taxon>
        <taxon>Sphingobacteriales</taxon>
        <taxon>Sphingobacteriaceae</taxon>
        <taxon>Sphingobacterium</taxon>
    </lineage>
</organism>
<reference evidence="3 4" key="1">
    <citation type="submission" date="2019-03" db="EMBL/GenBank/DDBJ databases">
        <title>Genomic Encyclopedia of Type Strains, Phase III (KMG-III): the genomes of soil and plant-associated and newly described type strains.</title>
        <authorList>
            <person name="Whitman W."/>
        </authorList>
    </citation>
    <scope>NUCLEOTIDE SEQUENCE [LARGE SCALE GENOMIC DNA]</scope>
    <source>
        <strain evidence="3 4">CGMCC 1.12801</strain>
    </source>
</reference>
<dbReference type="CDD" id="cd10448">
    <property type="entry name" value="GIY-YIG_unchar_3"/>
    <property type="match status" value="1"/>
</dbReference>
<dbReference type="RefSeq" id="WP_133642024.1">
    <property type="nucleotide sequence ID" value="NZ_SNZV01000013.1"/>
</dbReference>
<evidence type="ECO:0000256" key="1">
    <source>
        <dbReference type="ARBA" id="ARBA00007435"/>
    </source>
</evidence>
<dbReference type="InterPro" id="IPR050190">
    <property type="entry name" value="UPF0213_domain"/>
</dbReference>
<dbReference type="PROSITE" id="PS50164">
    <property type="entry name" value="GIY_YIG"/>
    <property type="match status" value="1"/>
</dbReference>
<dbReference type="OrthoDB" id="1495241at2"/>
<feature type="domain" description="GIY-YIG" evidence="2">
    <location>
        <begin position="3"/>
        <end position="80"/>
    </location>
</feature>
<dbReference type="InterPro" id="IPR000305">
    <property type="entry name" value="GIY-YIG_endonuc"/>
</dbReference>
<evidence type="ECO:0000313" key="3">
    <source>
        <dbReference type="EMBL" id="TDS07541.1"/>
    </source>
</evidence>
<protein>
    <submittedName>
        <fullName evidence="3">Putative endonuclease</fullName>
    </submittedName>
</protein>
<keyword evidence="3" id="KW-0378">Hydrolase</keyword>
<dbReference type="GO" id="GO:0004519">
    <property type="term" value="F:endonuclease activity"/>
    <property type="evidence" value="ECO:0007669"/>
    <property type="project" value="UniProtKB-KW"/>
</dbReference>
<dbReference type="InterPro" id="IPR035901">
    <property type="entry name" value="GIY-YIG_endonuc_sf"/>
</dbReference>
<comment type="caution">
    <text evidence="3">The sequence shown here is derived from an EMBL/GenBank/DDBJ whole genome shotgun (WGS) entry which is preliminary data.</text>
</comment>
<keyword evidence="3" id="KW-0255">Endonuclease</keyword>
<dbReference type="Proteomes" id="UP000294752">
    <property type="component" value="Unassembled WGS sequence"/>
</dbReference>
<dbReference type="Pfam" id="PF01541">
    <property type="entry name" value="GIY-YIG"/>
    <property type="match status" value="1"/>
</dbReference>
<gene>
    <name evidence="3" type="ORF">B0I21_11329</name>
</gene>
<dbReference type="PANTHER" id="PTHR34477">
    <property type="entry name" value="UPF0213 PROTEIN YHBQ"/>
    <property type="match status" value="1"/>
</dbReference>
<dbReference type="AlphaFoldDB" id="A0A4R7CW43"/>
<comment type="similarity">
    <text evidence="1">Belongs to the UPF0213 family.</text>
</comment>
<keyword evidence="3" id="KW-0540">Nuclease</keyword>
<evidence type="ECO:0000313" key="4">
    <source>
        <dbReference type="Proteomes" id="UP000294752"/>
    </source>
</evidence>
<dbReference type="Gene3D" id="3.40.1440.10">
    <property type="entry name" value="GIY-YIG endonuclease"/>
    <property type="match status" value="1"/>
</dbReference>
<dbReference type="EMBL" id="SNZV01000013">
    <property type="protein sequence ID" value="TDS07541.1"/>
    <property type="molecule type" value="Genomic_DNA"/>
</dbReference>
<sequence length="100" mass="12100">MVFGGTVYIITNFNNTTLYTGVTSDLQIRMYEHINHKHRRSFSKRYKLYKLVYFKSFSSIEEAIHEEKRIKAGSRAKKEALINKMNPLWEDLYQREVKYW</sequence>
<proteinExistence type="inferred from homology"/>
<evidence type="ECO:0000259" key="2">
    <source>
        <dbReference type="PROSITE" id="PS50164"/>
    </source>
</evidence>
<accession>A0A4R7CW43</accession>
<dbReference type="SUPFAM" id="SSF82771">
    <property type="entry name" value="GIY-YIG endonuclease"/>
    <property type="match status" value="1"/>
</dbReference>